<organism evidence="1 2">
    <name type="scientific">Rickenella mellea</name>
    <dbReference type="NCBI Taxonomy" id="50990"/>
    <lineage>
        <taxon>Eukaryota</taxon>
        <taxon>Fungi</taxon>
        <taxon>Dikarya</taxon>
        <taxon>Basidiomycota</taxon>
        <taxon>Agaricomycotina</taxon>
        <taxon>Agaricomycetes</taxon>
        <taxon>Hymenochaetales</taxon>
        <taxon>Rickenellaceae</taxon>
        <taxon>Rickenella</taxon>
    </lineage>
</organism>
<reference evidence="1 2" key="1">
    <citation type="submission" date="2018-06" db="EMBL/GenBank/DDBJ databases">
        <title>A transcriptomic atlas of mushroom development highlights an independent origin of complex multicellularity.</title>
        <authorList>
            <consortium name="DOE Joint Genome Institute"/>
            <person name="Krizsan K."/>
            <person name="Almasi E."/>
            <person name="Merenyi Z."/>
            <person name="Sahu N."/>
            <person name="Viragh M."/>
            <person name="Koszo T."/>
            <person name="Mondo S."/>
            <person name="Kiss B."/>
            <person name="Balint B."/>
            <person name="Kues U."/>
            <person name="Barry K."/>
            <person name="Hegedus J.C."/>
            <person name="Henrissat B."/>
            <person name="Johnson J."/>
            <person name="Lipzen A."/>
            <person name="Ohm R."/>
            <person name="Nagy I."/>
            <person name="Pangilinan J."/>
            <person name="Yan J."/>
            <person name="Xiong Y."/>
            <person name="Grigoriev I.V."/>
            <person name="Hibbett D.S."/>
            <person name="Nagy L.G."/>
        </authorList>
    </citation>
    <scope>NUCLEOTIDE SEQUENCE [LARGE SCALE GENOMIC DNA]</scope>
    <source>
        <strain evidence="1 2">SZMC22713</strain>
    </source>
</reference>
<dbReference type="OrthoDB" id="5590473at2759"/>
<dbReference type="Proteomes" id="UP000294933">
    <property type="component" value="Unassembled WGS sequence"/>
</dbReference>
<name>A0A4R5XIC7_9AGAM</name>
<accession>A0A4R5XIC7</accession>
<proteinExistence type="predicted"/>
<gene>
    <name evidence="1" type="ORF">BD410DRAFT_51815</name>
</gene>
<protein>
    <submittedName>
        <fullName evidence="1">Uncharacterized protein</fullName>
    </submittedName>
</protein>
<dbReference type="EMBL" id="ML170156">
    <property type="protein sequence ID" value="TDL30077.1"/>
    <property type="molecule type" value="Genomic_DNA"/>
</dbReference>
<sequence>MHHIGNRDSPSFRRLITTTCLGVEPDQRLSLLRPRRPSDRQLHLFVNFTDILTGLVKLALDDAVSMSARKIRLCLSALSLILGRGQLGAEGHRYLNVDAKVHDPTREYPGYYVINSDREVSFDQMLRFHIKQWQVATSSTPRGATLILAIGNGTFSKINDVEVFGNLRSMLQKGWRVELFAWDRSLYKIWEDEFGGVGLPWAGRFTLTKLDQFAAELVDISDGERLLHMMTCAICLR</sequence>
<evidence type="ECO:0000313" key="2">
    <source>
        <dbReference type="Proteomes" id="UP000294933"/>
    </source>
</evidence>
<dbReference type="STRING" id="50990.A0A4R5XIC7"/>
<keyword evidence="2" id="KW-1185">Reference proteome</keyword>
<dbReference type="VEuPathDB" id="FungiDB:BD410DRAFT_51815"/>
<dbReference type="AlphaFoldDB" id="A0A4R5XIC7"/>
<evidence type="ECO:0000313" key="1">
    <source>
        <dbReference type="EMBL" id="TDL30077.1"/>
    </source>
</evidence>